<keyword evidence="3" id="KW-0028">Amino-acid biosynthesis</keyword>
<dbReference type="CDD" id="cd17896">
    <property type="entry name" value="AGPR_2_N"/>
    <property type="match status" value="1"/>
</dbReference>
<dbReference type="NCBIfam" id="TIGR01851">
    <property type="entry name" value="argC_other"/>
    <property type="match status" value="1"/>
</dbReference>
<evidence type="ECO:0000313" key="7">
    <source>
        <dbReference type="EMBL" id="MSS01824.1"/>
    </source>
</evidence>
<reference evidence="7 8" key="1">
    <citation type="submission" date="2019-08" db="EMBL/GenBank/DDBJ databases">
        <title>In-depth cultivation of the pig gut microbiome towards novel bacterial diversity and tailored functional studies.</title>
        <authorList>
            <person name="Wylensek D."/>
            <person name="Hitch T.C.A."/>
            <person name="Clavel T."/>
        </authorList>
    </citation>
    <scope>NUCLEOTIDE SEQUENCE [LARGE SCALE GENOMIC DNA]</scope>
    <source>
        <strain evidence="7 8">LKV-178-WT-2G</strain>
    </source>
</reference>
<keyword evidence="5 7" id="KW-0560">Oxidoreductase</keyword>
<evidence type="ECO:0000256" key="2">
    <source>
        <dbReference type="ARBA" id="ARBA00022571"/>
    </source>
</evidence>
<dbReference type="InterPro" id="IPR000534">
    <property type="entry name" value="Semialdehyde_DH_NAD-bd"/>
</dbReference>
<evidence type="ECO:0000256" key="5">
    <source>
        <dbReference type="ARBA" id="ARBA00023002"/>
    </source>
</evidence>
<dbReference type="SUPFAM" id="SSF51735">
    <property type="entry name" value="NAD(P)-binding Rossmann-fold domains"/>
    <property type="match status" value="1"/>
</dbReference>
<evidence type="ECO:0000313" key="8">
    <source>
        <dbReference type="Proteomes" id="UP000470082"/>
    </source>
</evidence>
<dbReference type="SMART" id="SM00859">
    <property type="entry name" value="Semialdhyde_dh"/>
    <property type="match status" value="1"/>
</dbReference>
<dbReference type="RefSeq" id="WP_154460460.1">
    <property type="nucleotide sequence ID" value="NZ_JAQYTQ010000045.1"/>
</dbReference>
<dbReference type="EMBL" id="VUMM01000013">
    <property type="protein sequence ID" value="MSS01824.1"/>
    <property type="molecule type" value="Genomic_DNA"/>
</dbReference>
<evidence type="ECO:0000256" key="4">
    <source>
        <dbReference type="ARBA" id="ARBA00022857"/>
    </source>
</evidence>
<dbReference type="GO" id="GO:0051287">
    <property type="term" value="F:NAD binding"/>
    <property type="evidence" value="ECO:0007669"/>
    <property type="project" value="InterPro"/>
</dbReference>
<keyword evidence="1" id="KW-0963">Cytoplasm</keyword>
<dbReference type="Pfam" id="PF01118">
    <property type="entry name" value="Semialdhyde_dh"/>
    <property type="match status" value="1"/>
</dbReference>
<dbReference type="Proteomes" id="UP000470082">
    <property type="component" value="Unassembled WGS sequence"/>
</dbReference>
<accession>A0A7X2N3J9</accession>
<dbReference type="Gene3D" id="3.30.360.10">
    <property type="entry name" value="Dihydrodipicolinate Reductase, domain 2"/>
    <property type="match status" value="1"/>
</dbReference>
<keyword evidence="8" id="KW-1185">Reference proteome</keyword>
<dbReference type="EC" id="1.2.1.38" evidence="7"/>
<dbReference type="InterPro" id="IPR010136">
    <property type="entry name" value="AGPR_type-2"/>
</dbReference>
<dbReference type="PANTHER" id="PTHR32338">
    <property type="entry name" value="N-ACETYL-GAMMA-GLUTAMYL-PHOSPHATE REDUCTASE, CHLOROPLASTIC-RELATED-RELATED"/>
    <property type="match status" value="1"/>
</dbReference>
<dbReference type="Gene3D" id="3.40.50.720">
    <property type="entry name" value="NAD(P)-binding Rossmann-like Domain"/>
    <property type="match status" value="1"/>
</dbReference>
<comment type="caution">
    <text evidence="7">The sequence shown here is derived from an EMBL/GenBank/DDBJ whole genome shotgun (WGS) entry which is preliminary data.</text>
</comment>
<evidence type="ECO:0000256" key="1">
    <source>
        <dbReference type="ARBA" id="ARBA00022490"/>
    </source>
</evidence>
<dbReference type="AlphaFoldDB" id="A0A7X2N3J9"/>
<protein>
    <submittedName>
        <fullName evidence="7">N-acetyl-gamma-glutamyl-phosphate reductase</fullName>
        <ecNumber evidence="7">1.2.1.38</ecNumber>
    </submittedName>
</protein>
<dbReference type="InterPro" id="IPR036291">
    <property type="entry name" value="NAD(P)-bd_dom_sf"/>
</dbReference>
<proteinExistence type="predicted"/>
<dbReference type="InterPro" id="IPR058924">
    <property type="entry name" value="AGPR_dimerisation_dom"/>
</dbReference>
<dbReference type="CDD" id="cd23935">
    <property type="entry name" value="AGPR_2_C"/>
    <property type="match status" value="1"/>
</dbReference>
<dbReference type="Pfam" id="PF22698">
    <property type="entry name" value="Semialdhyde_dhC_1"/>
    <property type="match status" value="1"/>
</dbReference>
<dbReference type="InterPro" id="IPR050085">
    <property type="entry name" value="AGPR"/>
</dbReference>
<evidence type="ECO:0000256" key="3">
    <source>
        <dbReference type="ARBA" id="ARBA00022605"/>
    </source>
</evidence>
<keyword evidence="4" id="KW-0521">NADP</keyword>
<gene>
    <name evidence="7" type="primary">argC</name>
    <name evidence="7" type="ORF">FYJ50_06905</name>
</gene>
<name>A0A7X2N3J9_9FIRM</name>
<dbReference type="GO" id="GO:0003942">
    <property type="term" value="F:N-acetyl-gamma-glutamyl-phosphate reductase activity"/>
    <property type="evidence" value="ECO:0007669"/>
    <property type="project" value="UniProtKB-EC"/>
</dbReference>
<dbReference type="GO" id="GO:0006526">
    <property type="term" value="P:L-arginine biosynthetic process"/>
    <property type="evidence" value="ECO:0007669"/>
    <property type="project" value="UniProtKB-KW"/>
</dbReference>
<organism evidence="7 8">
    <name type="scientific">Floccifex porci</name>
    <dbReference type="NCBI Taxonomy" id="2606629"/>
    <lineage>
        <taxon>Bacteria</taxon>
        <taxon>Bacillati</taxon>
        <taxon>Bacillota</taxon>
        <taxon>Erysipelotrichia</taxon>
        <taxon>Erysipelotrichales</taxon>
        <taxon>Erysipelotrichaceae</taxon>
        <taxon>Floccifex</taxon>
    </lineage>
</organism>
<evidence type="ECO:0000259" key="6">
    <source>
        <dbReference type="SMART" id="SM00859"/>
    </source>
</evidence>
<feature type="domain" description="Semialdehyde dehydrogenase NAD-binding" evidence="6">
    <location>
        <begin position="4"/>
        <end position="105"/>
    </location>
</feature>
<dbReference type="GO" id="GO:0005737">
    <property type="term" value="C:cytoplasm"/>
    <property type="evidence" value="ECO:0007669"/>
    <property type="project" value="InterPro"/>
</dbReference>
<keyword evidence="2" id="KW-0055">Arginine biosynthesis</keyword>
<sequence>MKPKIYIDGQAGTTGLEIYQRLSLREDIEILEIDPGKRKDEQERKKLMNEADLVFLCLPDDAAIKAVSLIENEHTKVIDASTAHRTLDSWVYGMPELNEEQRQKIKTQRWIANPGCHATGFILGVYPLVQNGAIKANQSIVCFSLTGYSGGGKKMIEQYEKNKTSDLMAPRIYGLNQMHKHLPEMKKICGLEGTPVFYPVVSDYYRGMATTISIENHRKQEIYDILNNWYKDSSLIHVSQRNEGMISGNEMAKKDSVELIVYGNDTRVGVTVLFDNLGKGACGAAIQNMNLMLGFNEWEGLNL</sequence>
<dbReference type="PANTHER" id="PTHR32338:SF10">
    <property type="entry name" value="N-ACETYL-GAMMA-GLUTAMYL-PHOSPHATE REDUCTASE, CHLOROPLASTIC-RELATED"/>
    <property type="match status" value="1"/>
</dbReference>
<dbReference type="SUPFAM" id="SSF55347">
    <property type="entry name" value="Glyceraldehyde-3-phosphate dehydrogenase-like, C-terminal domain"/>
    <property type="match status" value="1"/>
</dbReference>